<dbReference type="InterPro" id="IPR050259">
    <property type="entry name" value="SDR"/>
</dbReference>
<dbReference type="Proteomes" id="UP000798808">
    <property type="component" value="Unassembled WGS sequence"/>
</dbReference>
<dbReference type="Pfam" id="PF13561">
    <property type="entry name" value="adh_short_C2"/>
    <property type="match status" value="1"/>
</dbReference>
<protein>
    <submittedName>
        <fullName evidence="2">SDR family oxidoreductase</fullName>
    </submittedName>
</protein>
<dbReference type="InterPro" id="IPR036291">
    <property type="entry name" value="NAD(P)-bd_dom_sf"/>
</dbReference>
<dbReference type="PANTHER" id="PTHR42879:SF6">
    <property type="entry name" value="NADPH-DEPENDENT REDUCTASE BACG"/>
    <property type="match status" value="1"/>
</dbReference>
<dbReference type="PRINTS" id="PR00081">
    <property type="entry name" value="GDHRDH"/>
</dbReference>
<sequence>MDKVAIVTAAGKGMGAACARELSRQGFKVALMSRSEDALDLAQTLGGLGIQGSVTEKDDLKRLVNATLGKYGRIDAVVNNTGHPAKGRLLELSEEDWHHGLNLVLLNVAKMAQLVTPVMQKQGGGAFVNISTFAAYEPSASFPVSSVLRAGLGSYMKLYADEYASDNIRMNNLLPGFIDSYDVDESTLRAIPMQRAGTVDEIAKTVAFLVSDAAAYITGQNIKIDGGLTRSV</sequence>
<dbReference type="SUPFAM" id="SSF51735">
    <property type="entry name" value="NAD(P)-binding Rossmann-fold domains"/>
    <property type="match status" value="1"/>
</dbReference>
<dbReference type="InterPro" id="IPR002347">
    <property type="entry name" value="SDR_fam"/>
</dbReference>
<reference evidence="2 3" key="1">
    <citation type="submission" date="2019-02" db="EMBL/GenBank/DDBJ databases">
        <authorList>
            <person name="Goldberg S.R."/>
            <person name="Haltli B.A."/>
            <person name="Correa H."/>
            <person name="Russell K.G."/>
        </authorList>
    </citation>
    <scope>NUCLEOTIDE SEQUENCE [LARGE SCALE GENOMIC DNA]</scope>
    <source>
        <strain evidence="2 3">JCM 16186</strain>
    </source>
</reference>
<evidence type="ECO:0000313" key="2">
    <source>
        <dbReference type="EMBL" id="MTI26234.1"/>
    </source>
</evidence>
<comment type="similarity">
    <text evidence="1">Belongs to the short-chain dehydrogenases/reductases (SDR) family.</text>
</comment>
<accession>A0ABW9RQ04</accession>
<evidence type="ECO:0000313" key="3">
    <source>
        <dbReference type="Proteomes" id="UP000798808"/>
    </source>
</evidence>
<dbReference type="Gene3D" id="3.40.50.720">
    <property type="entry name" value="NAD(P)-binding Rossmann-like Domain"/>
    <property type="match status" value="1"/>
</dbReference>
<proteinExistence type="inferred from homology"/>
<gene>
    <name evidence="2" type="ORF">E1163_14850</name>
</gene>
<dbReference type="RefSeq" id="WP_343033839.1">
    <property type="nucleotide sequence ID" value="NZ_BAAAFL010000043.1"/>
</dbReference>
<dbReference type="EMBL" id="SMLW01000570">
    <property type="protein sequence ID" value="MTI26234.1"/>
    <property type="molecule type" value="Genomic_DNA"/>
</dbReference>
<dbReference type="CDD" id="cd05344">
    <property type="entry name" value="BKR_like_SDR_like"/>
    <property type="match status" value="1"/>
</dbReference>
<evidence type="ECO:0000256" key="1">
    <source>
        <dbReference type="ARBA" id="ARBA00006484"/>
    </source>
</evidence>
<name>A0ABW9RQ04_9BACT</name>
<keyword evidence="3" id="KW-1185">Reference proteome</keyword>
<comment type="caution">
    <text evidence="2">The sequence shown here is derived from an EMBL/GenBank/DDBJ whole genome shotgun (WGS) entry which is preliminary data.</text>
</comment>
<dbReference type="PANTHER" id="PTHR42879">
    <property type="entry name" value="3-OXOACYL-(ACYL-CARRIER-PROTEIN) REDUCTASE"/>
    <property type="match status" value="1"/>
</dbReference>
<organism evidence="2 3">
    <name type="scientific">Fulvivirga kasyanovii</name>
    <dbReference type="NCBI Taxonomy" id="396812"/>
    <lineage>
        <taxon>Bacteria</taxon>
        <taxon>Pseudomonadati</taxon>
        <taxon>Bacteroidota</taxon>
        <taxon>Cytophagia</taxon>
        <taxon>Cytophagales</taxon>
        <taxon>Fulvivirgaceae</taxon>
        <taxon>Fulvivirga</taxon>
    </lineage>
</organism>